<dbReference type="Proteomes" id="UP000233551">
    <property type="component" value="Unassembled WGS sequence"/>
</dbReference>
<feature type="non-terminal residue" evidence="1">
    <location>
        <position position="1"/>
    </location>
</feature>
<reference evidence="1 2" key="1">
    <citation type="submission" date="2017-11" db="EMBL/GenBank/DDBJ databases">
        <title>De-novo sequencing of pomegranate (Punica granatum L.) genome.</title>
        <authorList>
            <person name="Akparov Z."/>
            <person name="Amiraslanov A."/>
            <person name="Hajiyeva S."/>
            <person name="Abbasov M."/>
            <person name="Kaur K."/>
            <person name="Hamwieh A."/>
            <person name="Solovyev V."/>
            <person name="Salamov A."/>
            <person name="Braich B."/>
            <person name="Kosarev P."/>
            <person name="Mahmoud A."/>
            <person name="Hajiyev E."/>
            <person name="Babayeva S."/>
            <person name="Izzatullayeva V."/>
            <person name="Mammadov A."/>
            <person name="Mammadov A."/>
            <person name="Sharifova S."/>
            <person name="Ojaghi J."/>
            <person name="Eynullazada K."/>
            <person name="Bayramov B."/>
            <person name="Abdulazimova A."/>
            <person name="Shahmuradov I."/>
        </authorList>
    </citation>
    <scope>NUCLEOTIDE SEQUENCE [LARGE SCALE GENOMIC DNA]</scope>
    <source>
        <strain evidence="2">cv. AG2017</strain>
        <tissue evidence="1">Leaf</tissue>
    </source>
</reference>
<dbReference type="EMBL" id="PGOL01002956">
    <property type="protein sequence ID" value="PKI44033.1"/>
    <property type="molecule type" value="Genomic_DNA"/>
</dbReference>
<proteinExistence type="predicted"/>
<name>A0A2I0IJV7_PUNGR</name>
<keyword evidence="2" id="KW-1185">Reference proteome</keyword>
<organism evidence="1 2">
    <name type="scientific">Punica granatum</name>
    <name type="common">Pomegranate</name>
    <dbReference type="NCBI Taxonomy" id="22663"/>
    <lineage>
        <taxon>Eukaryota</taxon>
        <taxon>Viridiplantae</taxon>
        <taxon>Streptophyta</taxon>
        <taxon>Embryophyta</taxon>
        <taxon>Tracheophyta</taxon>
        <taxon>Spermatophyta</taxon>
        <taxon>Magnoliopsida</taxon>
        <taxon>eudicotyledons</taxon>
        <taxon>Gunneridae</taxon>
        <taxon>Pentapetalae</taxon>
        <taxon>rosids</taxon>
        <taxon>malvids</taxon>
        <taxon>Myrtales</taxon>
        <taxon>Lythraceae</taxon>
        <taxon>Punica</taxon>
    </lineage>
</organism>
<sequence>LSQTPRGFWFSLRISSGKLSSGASRVACADELSWSKALAILDFSEGNGGYGGARRLQRGTLRMNYPGPPGV</sequence>
<gene>
    <name evidence="1" type="ORF">CRG98_035563</name>
</gene>
<protein>
    <submittedName>
        <fullName evidence="1">Uncharacterized protein</fullName>
    </submittedName>
</protein>
<accession>A0A2I0IJV7</accession>
<comment type="caution">
    <text evidence="1">The sequence shown here is derived from an EMBL/GenBank/DDBJ whole genome shotgun (WGS) entry which is preliminary data.</text>
</comment>
<dbReference type="AlphaFoldDB" id="A0A2I0IJV7"/>
<evidence type="ECO:0000313" key="1">
    <source>
        <dbReference type="EMBL" id="PKI44033.1"/>
    </source>
</evidence>
<evidence type="ECO:0000313" key="2">
    <source>
        <dbReference type="Proteomes" id="UP000233551"/>
    </source>
</evidence>